<dbReference type="InterPro" id="IPR027417">
    <property type="entry name" value="P-loop_NTPase"/>
</dbReference>
<dbReference type="GO" id="GO:0005524">
    <property type="term" value="F:ATP binding"/>
    <property type="evidence" value="ECO:0007669"/>
    <property type="project" value="UniProtKB-KW"/>
</dbReference>
<sequence>VKDILVDKNEARRIIKRELNMTSEKIDEILEASLDLASFLKAGNYSNITNALFCNGTSALSTPYKGTLKNMADLCLSQESGLYRPLSQLITSKLLKNFADIAFEGILQTSSLSRQMVKSALGDLGTAPTVVPEIRHKLSLLASTLDQRTTKALSNLNITEDGISVLTSPSALKLVGTMLCGMPLKALQQQFHLLDASPREPTLDARETEELPSQFCRRGYEQVMRLSGGPIIWGFLKPILRGQILYSPKTPAALQVMQQINQTFDTMSVIIDALHAWSEGTSGLKFLTKKGSVLSKLKAIITSENLESVLAEALGSDMQMFLKELNVGELRREFGDLGGLLDLVQLVGSISQCFDLDRFVGFDDEAALEKAAKRLSAQRQFIAAVVFLNLDNKSSATLSNGSKVTLALPPLVHYKIRMDIDNVPLTKTVRSRFWKPGPRDDFLDDMRYLRGFAHFQELVDRAIISLHTGNDLSHYPPSYIQQFPYPCYIKDTVGYYIKAMLPLVFTLSWIFLVAFFVRERVLPRELHLEEIMQVMGLRPWVDWTAWFLTCIAISLAIVLINTIIVSYGGVLPRSEPSLLFVFYGTFALSVLAYCYLVSVFFHTATVASLTGIVGYLVSFLPFVIAVSMEANLELVHKFLLGLSMSTSFSYGCLYVSRLEEQGLGAQWETLWESPIPGDSMNFGYCIGLLLFDSIIYLLVAFVVSSVFQRNKIFQTPWYSCFLFWKPRSKKLYCPPGSLSIDLKSQLPYAACKCPGQNLMAATGIAIKDLSVTYNPGKPTERFAVSHLSLDFEEGHINTLLGQNGAGKTTTIKVLTGQCSPTSGDVFIYGRSITDQRAEFRKYLGYCPQYNTLYAKMTVKEHLIFFGNLKGLMSAEEVEEDVEKMLKQMNLAHMRDEQACHLSGGLQRRLCVAFSFIGGSKLVILDEPTSSVDPMARRNIWDLILKHKHDRTILLTTHHMDEADVLSDKVAIIHKGCLLCDGSPLVLKSKFGCGYQLSLTRSSSEPAADSDSGHSSNISRTSADDDITDLQGILKVIRSVVPLAQVANDHGGGEVVISLPQRDPTENTVYPFSELISVLDERMLEFGFGTYGFSSTTLEEVFLSLCAVCDTEYGSKAAAQSLQSLSQAAMIRLHDKLDRTHSKDTPVIGGERSLSGGHGLSGSALKKSQFKALLLKRLYHTVNNWKAIFFSIVLPCIFIALAMGFTLIVPVPQPEPSLRLTTQLYGPGATAFISERPPTPISERLLSPPGVGTSCVGKNRASSQCGIRLKEVKSKKPTLKGILHNTCDLPNIKQELRGVPTITSETSDVTYNISGLDISDHLLGSYSAFIERRYGGWSFEKDHVKVWYDNTGYHALPAYQNALSNAVLRSMVSNSSSPLKASSVGITVYNHPFHLSSEQLGKETIVSHVAEVGIAIVILMGLSFIPSRVVVYVVNERVRDEKQVQRISGIGPLLYWTTTFIWDMGLVLSAVILSCLIIVAFGLPVYVSKLNFPAVALLMVLFGWGATPLMYCLSRLFEEASISFVVLYCVNLFVGLNIAIVILVLNVVQFSFKDQRILSAVQNLALIFPQYALIGGLVSLTKNQIQADVYQRFGQDTYESPFSERILAYNYCAMFLVGVICFCVNLVFEYHFIRGKKSQPKERLSSVPNEDCDVSAERSRTTGDAGKQDVLRVVDVVKVYHQGYKAVNNVSFGIPKGECFGLLGVNGAGKTTLFRILTGQLQPTKGGAFIQDKSLAKVFSKGTQLVGYCPQADALDDLLSPRQHLVIYAMMRGISESRMKMVVEEALARFQLTMYSNHRVGTLSRGTRRKVCTAISMLGDPQLVLLDEPTSGMDPVTRRLVWSNVSEAVRDKRSVLLTSHSMAECDLLCSRLAIMVNGKLCCVGSPQYLKHKFGAGYTVTLRMVENPMDWERIICFICSTFPSASLKAHHYNIVEFSLPLKQVTLSSVFKFLETNGSKLGILDFSVSQTTLDQVFVNFARQQSDESACAEEQDDVTVGTSTQQEQAVVAKEEFSGVQVVTPGAPAILECECECENTKF</sequence>
<evidence type="ECO:0000256" key="1">
    <source>
        <dbReference type="ARBA" id="ARBA00004141"/>
    </source>
</evidence>
<dbReference type="PANTHER" id="PTHR19229:SF36">
    <property type="entry name" value="ATP-BINDING CASSETTE SUB-FAMILY A MEMBER 2"/>
    <property type="match status" value="1"/>
</dbReference>
<comment type="similarity">
    <text evidence="2">Belongs to the ABC transporter superfamily. ABCA family.</text>
</comment>
<feature type="transmembrane region" description="Helical" evidence="11">
    <location>
        <begin position="1524"/>
        <end position="1547"/>
    </location>
</feature>
<feature type="transmembrane region" description="Helical" evidence="11">
    <location>
        <begin position="1607"/>
        <end position="1627"/>
    </location>
</feature>
<dbReference type="InterPro" id="IPR003593">
    <property type="entry name" value="AAA+_ATPase"/>
</dbReference>
<evidence type="ECO:0000256" key="11">
    <source>
        <dbReference type="SAM" id="Phobius"/>
    </source>
</evidence>
<dbReference type="PROSITE" id="PS50893">
    <property type="entry name" value="ABC_TRANSPORTER_2"/>
    <property type="match status" value="2"/>
</dbReference>
<dbReference type="Pfam" id="PF00005">
    <property type="entry name" value="ABC_tran"/>
    <property type="match status" value="2"/>
</dbReference>
<name>A0A147BRE1_IXORI</name>
<dbReference type="InterPro" id="IPR013525">
    <property type="entry name" value="ABC2_TM"/>
</dbReference>
<evidence type="ECO:0000256" key="7">
    <source>
        <dbReference type="ARBA" id="ARBA00022840"/>
    </source>
</evidence>
<dbReference type="InterPro" id="IPR026082">
    <property type="entry name" value="ABCA"/>
</dbReference>
<feature type="transmembrane region" description="Helical" evidence="11">
    <location>
        <begin position="1452"/>
        <end position="1485"/>
    </location>
</feature>
<comment type="subcellular location">
    <subcellularLocation>
        <location evidence="1">Membrane</location>
        <topology evidence="1">Multi-pass membrane protein</topology>
    </subcellularLocation>
</comment>
<feature type="transmembrane region" description="Helical" evidence="11">
    <location>
        <begin position="607"/>
        <end position="626"/>
    </location>
</feature>
<dbReference type="FunFam" id="3.40.50.300:FF:000933">
    <property type="entry name" value="ABC transporter A family member 7"/>
    <property type="match status" value="1"/>
</dbReference>
<dbReference type="GO" id="GO:0016887">
    <property type="term" value="F:ATP hydrolysis activity"/>
    <property type="evidence" value="ECO:0007669"/>
    <property type="project" value="InterPro"/>
</dbReference>
<dbReference type="GO" id="GO:0140359">
    <property type="term" value="F:ABC-type transporter activity"/>
    <property type="evidence" value="ECO:0007669"/>
    <property type="project" value="InterPro"/>
</dbReference>
<evidence type="ECO:0000313" key="13">
    <source>
        <dbReference type="EMBL" id="JAR93337.1"/>
    </source>
</evidence>
<keyword evidence="9 11" id="KW-0472">Membrane</keyword>
<feature type="transmembrane region" description="Helical" evidence="11">
    <location>
        <begin position="499"/>
        <end position="517"/>
    </location>
</feature>
<dbReference type="GO" id="GO:0005319">
    <property type="term" value="F:lipid transporter activity"/>
    <property type="evidence" value="ECO:0007669"/>
    <property type="project" value="TreeGrafter"/>
</dbReference>
<evidence type="ECO:0000256" key="6">
    <source>
        <dbReference type="ARBA" id="ARBA00022741"/>
    </source>
</evidence>
<organism evidence="13">
    <name type="scientific">Ixodes ricinus</name>
    <name type="common">Common tick</name>
    <name type="synonym">Acarus ricinus</name>
    <dbReference type="NCBI Taxonomy" id="34613"/>
    <lineage>
        <taxon>Eukaryota</taxon>
        <taxon>Metazoa</taxon>
        <taxon>Ecdysozoa</taxon>
        <taxon>Arthropoda</taxon>
        <taxon>Chelicerata</taxon>
        <taxon>Arachnida</taxon>
        <taxon>Acari</taxon>
        <taxon>Parasitiformes</taxon>
        <taxon>Ixodida</taxon>
        <taxon>Ixodoidea</taxon>
        <taxon>Ixodidae</taxon>
        <taxon>Ixodinae</taxon>
        <taxon>Ixodes</taxon>
    </lineage>
</organism>
<dbReference type="PANTHER" id="PTHR19229">
    <property type="entry name" value="ATP-BINDING CASSETTE TRANSPORTER SUBFAMILY A ABCA"/>
    <property type="match status" value="1"/>
</dbReference>
<dbReference type="SUPFAM" id="SSF52540">
    <property type="entry name" value="P-loop containing nucleoside triphosphate hydrolases"/>
    <property type="match status" value="2"/>
</dbReference>
<dbReference type="CDD" id="cd03263">
    <property type="entry name" value="ABC_subfamily_A"/>
    <property type="match status" value="2"/>
</dbReference>
<dbReference type="Gene3D" id="3.40.50.300">
    <property type="entry name" value="P-loop containing nucleotide triphosphate hydrolases"/>
    <property type="match status" value="2"/>
</dbReference>
<evidence type="ECO:0000256" key="8">
    <source>
        <dbReference type="ARBA" id="ARBA00022989"/>
    </source>
</evidence>
<feature type="transmembrane region" description="Helical" evidence="11">
    <location>
        <begin position="545"/>
        <end position="567"/>
    </location>
</feature>
<keyword evidence="8 11" id="KW-1133">Transmembrane helix</keyword>
<keyword evidence="4 11" id="KW-0812">Transmembrane</keyword>
<feature type="region of interest" description="Disordered" evidence="10">
    <location>
        <begin position="1002"/>
        <end position="1022"/>
    </location>
</feature>
<dbReference type="Pfam" id="PF12698">
    <property type="entry name" value="ABC2_membrane_3"/>
    <property type="match status" value="2"/>
</dbReference>
<dbReference type="InterPro" id="IPR003439">
    <property type="entry name" value="ABC_transporter-like_ATP-bd"/>
</dbReference>
<keyword evidence="5" id="KW-0677">Repeat</keyword>
<keyword evidence="6" id="KW-0547">Nucleotide-binding</keyword>
<feature type="domain" description="ABC transporter" evidence="12">
    <location>
        <begin position="766"/>
        <end position="999"/>
    </location>
</feature>
<dbReference type="Pfam" id="PF23321">
    <property type="entry name" value="R1_ABCA1"/>
    <property type="match status" value="1"/>
</dbReference>
<evidence type="ECO:0000256" key="9">
    <source>
        <dbReference type="ARBA" id="ARBA00023136"/>
    </source>
</evidence>
<evidence type="ECO:0000256" key="5">
    <source>
        <dbReference type="ARBA" id="ARBA00022737"/>
    </source>
</evidence>
<evidence type="ECO:0000256" key="3">
    <source>
        <dbReference type="ARBA" id="ARBA00022448"/>
    </source>
</evidence>
<proteinExistence type="inferred from homology"/>
<keyword evidence="3" id="KW-0813">Transport</keyword>
<evidence type="ECO:0000256" key="10">
    <source>
        <dbReference type="SAM" id="MobiDB-lite"/>
    </source>
</evidence>
<feature type="transmembrane region" description="Helical" evidence="11">
    <location>
        <begin position="1186"/>
        <end position="1208"/>
    </location>
</feature>
<protein>
    <submittedName>
        <fullName evidence="13">Putative lipid exporter abca1</fullName>
    </submittedName>
</protein>
<dbReference type="GO" id="GO:0016020">
    <property type="term" value="C:membrane"/>
    <property type="evidence" value="ECO:0007669"/>
    <property type="project" value="UniProtKB-SubCell"/>
</dbReference>
<feature type="transmembrane region" description="Helical" evidence="11">
    <location>
        <begin position="579"/>
        <end position="601"/>
    </location>
</feature>
<feature type="transmembrane region" description="Helical" evidence="11">
    <location>
        <begin position="1491"/>
        <end position="1512"/>
    </location>
</feature>
<dbReference type="FunFam" id="3.40.50.300:FF:000335">
    <property type="entry name" value="ATP binding cassette subfamily A member 5"/>
    <property type="match status" value="1"/>
</dbReference>
<evidence type="ECO:0000259" key="12">
    <source>
        <dbReference type="PROSITE" id="PS50893"/>
    </source>
</evidence>
<feature type="region of interest" description="Disordered" evidence="10">
    <location>
        <begin position="1641"/>
        <end position="1662"/>
    </location>
</feature>
<dbReference type="EMBL" id="GEGO01002067">
    <property type="protein sequence ID" value="JAR93337.1"/>
    <property type="molecule type" value="Transcribed_RNA"/>
</dbReference>
<reference evidence="13" key="1">
    <citation type="journal article" date="2018" name="PLoS Negl. Trop. Dis.">
        <title>Sialome diversity of ticks revealed by RNAseq of single tick salivary glands.</title>
        <authorList>
            <person name="Perner J."/>
            <person name="Kropackova S."/>
            <person name="Kopacek P."/>
            <person name="Ribeiro J.M."/>
        </authorList>
    </citation>
    <scope>NUCLEOTIDE SEQUENCE</scope>
    <source>
        <strain evidence="13">Siblings of single egg batch collected in Ceske Budejovice</strain>
        <tissue evidence="13">Salivary glands</tissue>
    </source>
</reference>
<dbReference type="InterPro" id="IPR056264">
    <property type="entry name" value="R2_ABCA1-4-like"/>
</dbReference>
<feature type="non-terminal residue" evidence="13">
    <location>
        <position position="1"/>
    </location>
</feature>
<feature type="transmembrane region" description="Helical" evidence="11">
    <location>
        <begin position="1411"/>
        <end position="1432"/>
    </location>
</feature>
<keyword evidence="7" id="KW-0067">ATP-binding</keyword>
<feature type="transmembrane region" description="Helical" evidence="11">
    <location>
        <begin position="681"/>
        <end position="703"/>
    </location>
</feature>
<accession>A0A147BRE1</accession>
<evidence type="ECO:0000256" key="4">
    <source>
        <dbReference type="ARBA" id="ARBA00022692"/>
    </source>
</evidence>
<feature type="domain" description="ABC transporter" evidence="12">
    <location>
        <begin position="1670"/>
        <end position="1901"/>
    </location>
</feature>
<dbReference type="SMART" id="SM00382">
    <property type="entry name" value="AAA"/>
    <property type="match status" value="2"/>
</dbReference>
<evidence type="ECO:0000256" key="2">
    <source>
        <dbReference type="ARBA" id="ARBA00008869"/>
    </source>
</evidence>